<gene>
    <name evidence="1" type="ORF">SDC9_90110</name>
</gene>
<dbReference type="EMBL" id="VSSQ01010101">
    <property type="protein sequence ID" value="MPM43436.1"/>
    <property type="molecule type" value="Genomic_DNA"/>
</dbReference>
<sequence>MAFEMGWDQKETLTNEVKKYLPDSKVEVIKDINGKDRMLFVLVEPK</sequence>
<dbReference type="AlphaFoldDB" id="A0A644ZRP9"/>
<proteinExistence type="predicted"/>
<organism evidence="1">
    <name type="scientific">bioreactor metagenome</name>
    <dbReference type="NCBI Taxonomy" id="1076179"/>
    <lineage>
        <taxon>unclassified sequences</taxon>
        <taxon>metagenomes</taxon>
        <taxon>ecological metagenomes</taxon>
    </lineage>
</organism>
<comment type="caution">
    <text evidence="1">The sequence shown here is derived from an EMBL/GenBank/DDBJ whole genome shotgun (WGS) entry which is preliminary data.</text>
</comment>
<protein>
    <submittedName>
        <fullName evidence="1">Uncharacterized protein</fullName>
    </submittedName>
</protein>
<name>A0A644ZRP9_9ZZZZ</name>
<evidence type="ECO:0000313" key="1">
    <source>
        <dbReference type="EMBL" id="MPM43436.1"/>
    </source>
</evidence>
<reference evidence="1" key="1">
    <citation type="submission" date="2019-08" db="EMBL/GenBank/DDBJ databases">
        <authorList>
            <person name="Kucharzyk K."/>
            <person name="Murdoch R.W."/>
            <person name="Higgins S."/>
            <person name="Loffler F."/>
        </authorList>
    </citation>
    <scope>NUCLEOTIDE SEQUENCE</scope>
</reference>
<accession>A0A644ZRP9</accession>